<comment type="caution">
    <text evidence="1">The sequence shown here is derived from an EMBL/GenBank/DDBJ whole genome shotgun (WGS) entry which is preliminary data.</text>
</comment>
<sequence>MYPAVMQLQVHLSNFQSILFENDTDLEELLQSERLRGTMLIEFFSINATNPEARSLKLLYKDFSMYYVRDSQMRTWTKRKKGTIIGRLCIVNPIENERYYSECFLITSGARHNLISFIC</sequence>
<dbReference type="AlphaFoldDB" id="A0AAV3RT32"/>
<dbReference type="Proteomes" id="UP001454036">
    <property type="component" value="Unassembled WGS sequence"/>
</dbReference>
<name>A0AAV3RT32_LITER</name>
<evidence type="ECO:0000313" key="1">
    <source>
        <dbReference type="EMBL" id="GAA0184863.1"/>
    </source>
</evidence>
<reference evidence="1 2" key="1">
    <citation type="submission" date="2024-01" db="EMBL/GenBank/DDBJ databases">
        <title>The complete chloroplast genome sequence of Lithospermum erythrorhizon: insights into the phylogenetic relationship among Boraginaceae species and the maternal lineages of purple gromwells.</title>
        <authorList>
            <person name="Okada T."/>
            <person name="Watanabe K."/>
        </authorList>
    </citation>
    <scope>NUCLEOTIDE SEQUENCE [LARGE SCALE GENOMIC DNA]</scope>
</reference>
<proteinExistence type="predicted"/>
<dbReference type="EMBL" id="BAABME010012226">
    <property type="protein sequence ID" value="GAA0184863.1"/>
    <property type="molecule type" value="Genomic_DNA"/>
</dbReference>
<evidence type="ECO:0000313" key="2">
    <source>
        <dbReference type="Proteomes" id="UP001454036"/>
    </source>
</evidence>
<keyword evidence="2" id="KW-1185">Reference proteome</keyword>
<accession>A0AAV3RT32</accession>
<organism evidence="1 2">
    <name type="scientific">Lithospermum erythrorhizon</name>
    <name type="common">Purple gromwell</name>
    <name type="synonym">Lithospermum officinale var. erythrorhizon</name>
    <dbReference type="NCBI Taxonomy" id="34254"/>
    <lineage>
        <taxon>Eukaryota</taxon>
        <taxon>Viridiplantae</taxon>
        <taxon>Streptophyta</taxon>
        <taxon>Embryophyta</taxon>
        <taxon>Tracheophyta</taxon>
        <taxon>Spermatophyta</taxon>
        <taxon>Magnoliopsida</taxon>
        <taxon>eudicotyledons</taxon>
        <taxon>Gunneridae</taxon>
        <taxon>Pentapetalae</taxon>
        <taxon>asterids</taxon>
        <taxon>lamiids</taxon>
        <taxon>Boraginales</taxon>
        <taxon>Boraginaceae</taxon>
        <taxon>Boraginoideae</taxon>
        <taxon>Lithospermeae</taxon>
        <taxon>Lithospermum</taxon>
    </lineage>
</organism>
<gene>
    <name evidence="1" type="ORF">LIER_32151</name>
</gene>
<protein>
    <submittedName>
        <fullName evidence="1">Uncharacterized protein</fullName>
    </submittedName>
</protein>